<name>K2K955_9GAMM</name>
<evidence type="ECO:0000313" key="10">
    <source>
        <dbReference type="EMBL" id="EKE84313.1"/>
    </source>
</evidence>
<evidence type="ECO:0000313" key="11">
    <source>
        <dbReference type="Proteomes" id="UP000014115"/>
    </source>
</evidence>
<evidence type="ECO:0000256" key="4">
    <source>
        <dbReference type="ARBA" id="ARBA00022605"/>
    </source>
</evidence>
<evidence type="ECO:0000256" key="7">
    <source>
        <dbReference type="ARBA" id="ARBA00023141"/>
    </source>
</evidence>
<keyword evidence="5" id="KW-0210">Decarboxylase</keyword>
<dbReference type="PANTHER" id="PTHR22854">
    <property type="entry name" value="TRYPTOPHAN BIOSYNTHESIS PROTEIN"/>
    <property type="match status" value="1"/>
</dbReference>
<dbReference type="STRING" id="740709.A10D4_06476"/>
<dbReference type="Gene3D" id="3.20.20.70">
    <property type="entry name" value="Aldolase class I"/>
    <property type="match status" value="1"/>
</dbReference>
<keyword evidence="4" id="KW-0028">Amino-acid biosynthesis</keyword>
<evidence type="ECO:0000259" key="9">
    <source>
        <dbReference type="Pfam" id="PF00218"/>
    </source>
</evidence>
<dbReference type="InterPro" id="IPR013785">
    <property type="entry name" value="Aldolase_TIM"/>
</dbReference>
<comment type="catalytic activity">
    <reaction evidence="1">
        <text>1-(2-carboxyphenylamino)-1-deoxy-D-ribulose 5-phosphate + H(+) = (1S,2R)-1-C-(indol-3-yl)glycerol 3-phosphate + CO2 + H2O</text>
        <dbReference type="Rhea" id="RHEA:23476"/>
        <dbReference type="ChEBI" id="CHEBI:15377"/>
        <dbReference type="ChEBI" id="CHEBI:15378"/>
        <dbReference type="ChEBI" id="CHEBI:16526"/>
        <dbReference type="ChEBI" id="CHEBI:58613"/>
        <dbReference type="ChEBI" id="CHEBI:58866"/>
        <dbReference type="EC" id="4.1.1.48"/>
    </reaction>
</comment>
<dbReference type="GO" id="GO:0000162">
    <property type="term" value="P:L-tryptophan biosynthetic process"/>
    <property type="evidence" value="ECO:0007669"/>
    <property type="project" value="UniProtKB-UniPathway"/>
</dbReference>
<dbReference type="InterPro" id="IPR011060">
    <property type="entry name" value="RibuloseP-bd_barrel"/>
</dbReference>
<evidence type="ECO:0000256" key="3">
    <source>
        <dbReference type="ARBA" id="ARBA00012362"/>
    </source>
</evidence>
<keyword evidence="11" id="KW-1185">Reference proteome</keyword>
<dbReference type="SUPFAM" id="SSF51366">
    <property type="entry name" value="Ribulose-phoshate binding barrel"/>
    <property type="match status" value="1"/>
</dbReference>
<evidence type="ECO:0000256" key="8">
    <source>
        <dbReference type="ARBA" id="ARBA00023239"/>
    </source>
</evidence>
<evidence type="ECO:0000256" key="1">
    <source>
        <dbReference type="ARBA" id="ARBA00001633"/>
    </source>
</evidence>
<dbReference type="PATRIC" id="fig|740709.3.peg.1321"/>
<dbReference type="PANTHER" id="PTHR22854:SF2">
    <property type="entry name" value="INDOLE-3-GLYCEROL-PHOSPHATE SYNTHASE"/>
    <property type="match status" value="1"/>
</dbReference>
<feature type="domain" description="Indole-3-glycerol phosphate synthase" evidence="9">
    <location>
        <begin position="17"/>
        <end position="120"/>
    </location>
</feature>
<dbReference type="EC" id="4.1.1.48" evidence="3"/>
<dbReference type="PROSITE" id="PS00614">
    <property type="entry name" value="IGPS"/>
    <property type="match status" value="1"/>
</dbReference>
<reference evidence="10 11" key="1">
    <citation type="journal article" date="2012" name="J. Bacteriol.">
        <title>Genome Sequence of Idiomarina xiamenensis Type Strain 10-D-4.</title>
        <authorList>
            <person name="Lai Q."/>
            <person name="Wang L."/>
            <person name="Wang W."/>
            <person name="Shao Z."/>
        </authorList>
    </citation>
    <scope>NUCLEOTIDE SEQUENCE [LARGE SCALE GENOMIC DNA]</scope>
    <source>
        <strain evidence="10 11">10-D-4</strain>
    </source>
</reference>
<keyword evidence="6" id="KW-0822">Tryptophan biosynthesis</keyword>
<dbReference type="AlphaFoldDB" id="K2K955"/>
<evidence type="ECO:0000256" key="5">
    <source>
        <dbReference type="ARBA" id="ARBA00022793"/>
    </source>
</evidence>
<protein>
    <recommendedName>
        <fullName evidence="3">indole-3-glycerol-phosphate synthase</fullName>
        <ecNumber evidence="3">4.1.1.48</ecNumber>
    </recommendedName>
</protein>
<keyword evidence="8" id="KW-0456">Lyase</keyword>
<organism evidence="10 11">
    <name type="scientific">Idiomarina xiamenensis 10-D-4</name>
    <dbReference type="NCBI Taxonomy" id="740709"/>
    <lineage>
        <taxon>Bacteria</taxon>
        <taxon>Pseudomonadati</taxon>
        <taxon>Pseudomonadota</taxon>
        <taxon>Gammaproteobacteria</taxon>
        <taxon>Alteromonadales</taxon>
        <taxon>Idiomarinaceae</taxon>
        <taxon>Idiomarina</taxon>
    </lineage>
</organism>
<accession>K2K955</accession>
<gene>
    <name evidence="10" type="ORF">A10D4_06476</name>
</gene>
<comment type="pathway">
    <text evidence="2">Amino-acid biosynthesis; L-tryptophan biosynthesis; L-tryptophan from chorismate: step 4/5.</text>
</comment>
<dbReference type="Proteomes" id="UP000014115">
    <property type="component" value="Unassembled WGS sequence"/>
</dbReference>
<keyword evidence="7" id="KW-0057">Aromatic amino acid biosynthesis</keyword>
<dbReference type="UniPathway" id="UPA00035">
    <property type="reaction ID" value="UER00043"/>
</dbReference>
<comment type="caution">
    <text evidence="10">The sequence shown here is derived from an EMBL/GenBank/DDBJ whole genome shotgun (WGS) entry which is preliminary data.</text>
</comment>
<evidence type="ECO:0000256" key="2">
    <source>
        <dbReference type="ARBA" id="ARBA00004696"/>
    </source>
</evidence>
<dbReference type="EMBL" id="AMRG01000006">
    <property type="protein sequence ID" value="EKE84313.1"/>
    <property type="molecule type" value="Genomic_DNA"/>
</dbReference>
<proteinExistence type="predicted"/>
<dbReference type="Pfam" id="PF00218">
    <property type="entry name" value="IGPS"/>
    <property type="match status" value="1"/>
</dbReference>
<evidence type="ECO:0000256" key="6">
    <source>
        <dbReference type="ARBA" id="ARBA00022822"/>
    </source>
</evidence>
<sequence>MSNIEQLAASALNGTILDKIVRQRQQRITELYQTYDVEELRAQLQPSQRSLADALAQPGSGFILECKKASPSKGLIRADFNPVGIARSYAPYAAAISVLTEPDFFQGQFDYLAAVSAAVYCVKTLSSIRCKFI</sequence>
<dbReference type="eggNOG" id="COG0134">
    <property type="taxonomic scope" value="Bacteria"/>
</dbReference>
<dbReference type="InterPro" id="IPR013798">
    <property type="entry name" value="Indole-3-glycerol_P_synth_dom"/>
</dbReference>
<dbReference type="GO" id="GO:0004640">
    <property type="term" value="F:phosphoribosylanthranilate isomerase activity"/>
    <property type="evidence" value="ECO:0007669"/>
    <property type="project" value="TreeGrafter"/>
</dbReference>
<keyword evidence="10" id="KW-0413">Isomerase</keyword>
<dbReference type="InterPro" id="IPR045186">
    <property type="entry name" value="Indole-3-glycerol_P_synth"/>
</dbReference>
<dbReference type="InterPro" id="IPR001468">
    <property type="entry name" value="Indole-3-GlycerolPSynthase_CS"/>
</dbReference>
<dbReference type="GO" id="GO:0004425">
    <property type="term" value="F:indole-3-glycerol-phosphate synthase activity"/>
    <property type="evidence" value="ECO:0007669"/>
    <property type="project" value="UniProtKB-EC"/>
</dbReference>